<accession>A0AAD5GJP2</accession>
<comment type="caution">
    <text evidence="1">The sequence shown here is derived from an EMBL/GenBank/DDBJ whole genome shotgun (WGS) entry which is preliminary data.</text>
</comment>
<evidence type="ECO:0000313" key="2">
    <source>
        <dbReference type="Proteomes" id="UP001206925"/>
    </source>
</evidence>
<organism evidence="1 2">
    <name type="scientific">Ambrosia artemisiifolia</name>
    <name type="common">Common ragweed</name>
    <dbReference type="NCBI Taxonomy" id="4212"/>
    <lineage>
        <taxon>Eukaryota</taxon>
        <taxon>Viridiplantae</taxon>
        <taxon>Streptophyta</taxon>
        <taxon>Embryophyta</taxon>
        <taxon>Tracheophyta</taxon>
        <taxon>Spermatophyta</taxon>
        <taxon>Magnoliopsida</taxon>
        <taxon>eudicotyledons</taxon>
        <taxon>Gunneridae</taxon>
        <taxon>Pentapetalae</taxon>
        <taxon>asterids</taxon>
        <taxon>campanulids</taxon>
        <taxon>Asterales</taxon>
        <taxon>Asteraceae</taxon>
        <taxon>Asteroideae</taxon>
        <taxon>Heliantheae alliance</taxon>
        <taxon>Heliantheae</taxon>
        <taxon>Ambrosia</taxon>
    </lineage>
</organism>
<protein>
    <submittedName>
        <fullName evidence="1">Uncharacterized protein</fullName>
    </submittedName>
</protein>
<dbReference type="AlphaFoldDB" id="A0AAD5GJP2"/>
<proteinExistence type="predicted"/>
<sequence length="59" mass="6636">KTRKLTTMQAIREKISNIRGFARLSPMPYTNNNRSGVDNQAVNKTGSKVTAWFRPGTPK</sequence>
<keyword evidence="2" id="KW-1185">Reference proteome</keyword>
<dbReference type="Proteomes" id="UP001206925">
    <property type="component" value="Unassembled WGS sequence"/>
</dbReference>
<name>A0AAD5GJP2_AMBAR</name>
<dbReference type="EMBL" id="JAMZMK010007941">
    <property type="protein sequence ID" value="KAI7742661.1"/>
    <property type="molecule type" value="Genomic_DNA"/>
</dbReference>
<feature type="non-terminal residue" evidence="1">
    <location>
        <position position="59"/>
    </location>
</feature>
<gene>
    <name evidence="1" type="ORF">M8C21_025549</name>
</gene>
<reference evidence="1" key="1">
    <citation type="submission" date="2022-06" db="EMBL/GenBank/DDBJ databases">
        <title>Uncovering the hologenomic basis of an extraordinary plant invasion.</title>
        <authorList>
            <person name="Bieker V.C."/>
            <person name="Martin M.D."/>
            <person name="Gilbert T."/>
            <person name="Hodgins K."/>
            <person name="Battlay P."/>
            <person name="Petersen B."/>
            <person name="Wilson J."/>
        </authorList>
    </citation>
    <scope>NUCLEOTIDE SEQUENCE</scope>
    <source>
        <strain evidence="1">AA19_3_7</strain>
        <tissue evidence="1">Leaf</tissue>
    </source>
</reference>
<evidence type="ECO:0000313" key="1">
    <source>
        <dbReference type="EMBL" id="KAI7742661.1"/>
    </source>
</evidence>